<gene>
    <name evidence="3" type="ORF">M0G41_03010</name>
</gene>
<evidence type="ECO:0000313" key="4">
    <source>
        <dbReference type="Proteomes" id="UP001431449"/>
    </source>
</evidence>
<protein>
    <submittedName>
        <fullName evidence="3">DUF4174 domain-containing protein</fullName>
    </submittedName>
</protein>
<dbReference type="EMBL" id="JALNMH010000002">
    <property type="protein sequence ID" value="MCK7592635.1"/>
    <property type="molecule type" value="Genomic_DNA"/>
</dbReference>
<dbReference type="InterPro" id="IPR025232">
    <property type="entry name" value="DUF4174"/>
</dbReference>
<evidence type="ECO:0000256" key="1">
    <source>
        <dbReference type="ARBA" id="ARBA00022729"/>
    </source>
</evidence>
<keyword evidence="4" id="KW-1185">Reference proteome</keyword>
<reference evidence="3" key="1">
    <citation type="submission" date="2022-04" db="EMBL/GenBank/DDBJ databases">
        <title>Lysobacter sp. CAU 1642 isolated from sea sand.</title>
        <authorList>
            <person name="Kim W."/>
        </authorList>
    </citation>
    <scope>NUCLEOTIDE SEQUENCE</scope>
    <source>
        <strain evidence="3">CAU 1642</strain>
    </source>
</reference>
<sequence>MDLPGLRLILCLLLGAALLPAGLAPALGGPLADWRWQARLLLVFAPDATHPDLLRQRELVAGAAAGARERELLVIEVAGDEVTPAPGGTAPAAADLRRHFSVPATDFAVLLVGKDGGVKQRAQSALEACALFARIDLMPMRRRESGGSGGACPEQATAD</sequence>
<comment type="caution">
    <text evidence="3">The sequence shown here is derived from an EMBL/GenBank/DDBJ whole genome shotgun (WGS) entry which is preliminary data.</text>
</comment>
<organism evidence="3 4">
    <name type="scientific">Pseudomarimonas salicorniae</name>
    <dbReference type="NCBI Taxonomy" id="2933270"/>
    <lineage>
        <taxon>Bacteria</taxon>
        <taxon>Pseudomonadati</taxon>
        <taxon>Pseudomonadota</taxon>
        <taxon>Gammaproteobacteria</taxon>
        <taxon>Lysobacterales</taxon>
        <taxon>Lysobacteraceae</taxon>
        <taxon>Pseudomarimonas</taxon>
    </lineage>
</organism>
<accession>A0ABT0GF34</accession>
<feature type="domain" description="DUF4174" evidence="2">
    <location>
        <begin position="30"/>
        <end position="144"/>
    </location>
</feature>
<proteinExistence type="predicted"/>
<evidence type="ECO:0000259" key="2">
    <source>
        <dbReference type="Pfam" id="PF13778"/>
    </source>
</evidence>
<dbReference type="Proteomes" id="UP001431449">
    <property type="component" value="Unassembled WGS sequence"/>
</dbReference>
<dbReference type="Pfam" id="PF13778">
    <property type="entry name" value="DUF4174"/>
    <property type="match status" value="1"/>
</dbReference>
<dbReference type="RefSeq" id="WP_248204894.1">
    <property type="nucleotide sequence ID" value="NZ_JALNMH010000002.1"/>
</dbReference>
<keyword evidence="1" id="KW-0732">Signal</keyword>
<name>A0ABT0GF34_9GAMM</name>
<evidence type="ECO:0000313" key="3">
    <source>
        <dbReference type="EMBL" id="MCK7592635.1"/>
    </source>
</evidence>